<evidence type="ECO:0000256" key="1">
    <source>
        <dbReference type="SAM" id="MobiDB-lite"/>
    </source>
</evidence>
<dbReference type="InterPro" id="IPR008965">
    <property type="entry name" value="CBM2/CBM3_carb-bd_dom_sf"/>
</dbReference>
<dbReference type="AlphaFoldDB" id="A0A2H0YQF6"/>
<comment type="caution">
    <text evidence="4">The sequence shown here is derived from an EMBL/GenBank/DDBJ whole genome shotgun (WGS) entry which is preliminary data.</text>
</comment>
<dbReference type="CDD" id="cd08547">
    <property type="entry name" value="Type_II_cohesin"/>
    <property type="match status" value="1"/>
</dbReference>
<dbReference type="InterPro" id="IPR002102">
    <property type="entry name" value="Cohesin_dom"/>
</dbReference>
<feature type="region of interest" description="Disordered" evidence="1">
    <location>
        <begin position="442"/>
        <end position="499"/>
    </location>
</feature>
<reference evidence="5" key="1">
    <citation type="submission" date="2017-09" db="EMBL/GenBank/DDBJ databases">
        <title>Depth-based differentiation of microbial function through sediment-hosted aquifers and enrichment of novel symbionts in the deep terrestrial subsurface.</title>
        <authorList>
            <person name="Probst A.J."/>
            <person name="Ladd B."/>
            <person name="Jarett J.K."/>
            <person name="Geller-Mcgrath D.E."/>
            <person name="Sieber C.M.K."/>
            <person name="Emerson J.B."/>
            <person name="Anantharaman K."/>
            <person name="Thomas B.C."/>
            <person name="Malmstrom R."/>
            <person name="Stieglmeier M."/>
            <person name="Klingl A."/>
            <person name="Woyke T."/>
            <person name="Ryan C.M."/>
            <person name="Banfield J.F."/>
        </authorList>
    </citation>
    <scope>NUCLEOTIDE SEQUENCE [LARGE SCALE GENOMIC DNA]</scope>
</reference>
<organism evidence="4 5">
    <name type="scientific">Candidatus Kerfeldbacteria bacterium CG08_land_8_20_14_0_20_43_14</name>
    <dbReference type="NCBI Taxonomy" id="2014246"/>
    <lineage>
        <taxon>Bacteria</taxon>
        <taxon>Candidatus Kerfeldiibacteriota</taxon>
    </lineage>
</organism>
<gene>
    <name evidence="4" type="ORF">COT26_01720</name>
</gene>
<evidence type="ECO:0000313" key="4">
    <source>
        <dbReference type="EMBL" id="PIS40735.1"/>
    </source>
</evidence>
<sequence length="499" mass="54286">MANGHRLVFKGLLISLLAGGIFGFGNQNVYAADGTSLLFSPASGSFTVGGTFNISIIVNTSKKAINAVKADIKFPPQKLQVVNPSAGTSFISIWVDQPTYSNTAGTISFQGGVPNPGITTDAGVVSTITFRATSPGQAKLTFVDTSKVLANDGQGTNLLTSRGDATLTLNLAAPEGPIISSPSHPDQNAWYQNRTVNFEWDEIANATGYSYAFDQNSKTTPLERDDATINRTTTVTADKDGRWYFHVRARVESWGGTSHYSVLLDNTAPAAFMPVLDPANPQPGNRAELKFFTTDAMSGIEHYEMQILYLDDPSQGTPFFTEQTSPIRLPDLKAGRYEVVVRAFDQAGNSTDGKLDFAVSVPSGGPTIGKKPLLQNTLFTNIALIGAGLLIIILLIWLIARWRRKPKDVIEDIQKLEQETLQKESELAKTIVAARALESAIQQQVEHDQGQNQAPEQPAENRQVAYNDERDIPQAPPEPEATNFINPQNFENIDQNQKS</sequence>
<proteinExistence type="predicted"/>
<feature type="compositionally biased region" description="Polar residues" evidence="1">
    <location>
        <begin position="483"/>
        <end position="499"/>
    </location>
</feature>
<evidence type="ECO:0000313" key="5">
    <source>
        <dbReference type="Proteomes" id="UP000236845"/>
    </source>
</evidence>
<protein>
    <recommendedName>
        <fullName evidence="3">Cohesin domain-containing protein</fullName>
    </recommendedName>
</protein>
<dbReference type="Gene3D" id="2.60.40.10">
    <property type="entry name" value="Immunoglobulins"/>
    <property type="match status" value="1"/>
</dbReference>
<dbReference type="Proteomes" id="UP000236845">
    <property type="component" value="Unassembled WGS sequence"/>
</dbReference>
<dbReference type="GO" id="GO:0030246">
    <property type="term" value="F:carbohydrate binding"/>
    <property type="evidence" value="ECO:0007669"/>
    <property type="project" value="InterPro"/>
</dbReference>
<keyword evidence="2" id="KW-1133">Transmembrane helix</keyword>
<dbReference type="GO" id="GO:0000272">
    <property type="term" value="P:polysaccharide catabolic process"/>
    <property type="evidence" value="ECO:0007669"/>
    <property type="project" value="InterPro"/>
</dbReference>
<dbReference type="Gene3D" id="2.60.40.680">
    <property type="match status" value="1"/>
</dbReference>
<dbReference type="SUPFAM" id="SSF49384">
    <property type="entry name" value="Carbohydrate-binding domain"/>
    <property type="match status" value="1"/>
</dbReference>
<evidence type="ECO:0000259" key="3">
    <source>
        <dbReference type="Pfam" id="PF00963"/>
    </source>
</evidence>
<dbReference type="Pfam" id="PF00963">
    <property type="entry name" value="Cohesin"/>
    <property type="match status" value="1"/>
</dbReference>
<dbReference type="InterPro" id="IPR013783">
    <property type="entry name" value="Ig-like_fold"/>
</dbReference>
<name>A0A2H0YQF6_9BACT</name>
<accession>A0A2H0YQF6</accession>
<keyword evidence="2" id="KW-0472">Membrane</keyword>
<keyword evidence="2" id="KW-0812">Transmembrane</keyword>
<feature type="compositionally biased region" description="Polar residues" evidence="1">
    <location>
        <begin position="442"/>
        <end position="455"/>
    </location>
</feature>
<feature type="domain" description="Cohesin" evidence="3">
    <location>
        <begin position="47"/>
        <end position="160"/>
    </location>
</feature>
<feature type="transmembrane region" description="Helical" evidence="2">
    <location>
        <begin position="378"/>
        <end position="400"/>
    </location>
</feature>
<dbReference type="EMBL" id="PEXW01000037">
    <property type="protein sequence ID" value="PIS40735.1"/>
    <property type="molecule type" value="Genomic_DNA"/>
</dbReference>
<evidence type="ECO:0000256" key="2">
    <source>
        <dbReference type="SAM" id="Phobius"/>
    </source>
</evidence>